<dbReference type="PANTHER" id="PTHR21567">
    <property type="entry name" value="CLASP"/>
    <property type="match status" value="1"/>
</dbReference>
<feature type="compositionally biased region" description="Low complexity" evidence="6">
    <location>
        <begin position="360"/>
        <end position="369"/>
    </location>
</feature>
<dbReference type="GO" id="GO:0051301">
    <property type="term" value="P:cell division"/>
    <property type="evidence" value="ECO:0007669"/>
    <property type="project" value="UniProtKB-KW"/>
</dbReference>
<reference evidence="8 9" key="2">
    <citation type="submission" date="2016-08" db="EMBL/GenBank/DDBJ databases">
        <title>Pervasive Adenine N6-methylation of Active Genes in Fungi.</title>
        <authorList>
            <consortium name="DOE Joint Genome Institute"/>
            <person name="Mondo S.J."/>
            <person name="Dannebaum R.O."/>
            <person name="Kuo R.C."/>
            <person name="Labutti K."/>
            <person name="Haridas S."/>
            <person name="Kuo A."/>
            <person name="Salamov A."/>
            <person name="Ahrendt S.R."/>
            <person name="Lipzen A."/>
            <person name="Sullivan W."/>
            <person name="Andreopoulos W.B."/>
            <person name="Clum A."/>
            <person name="Lindquist E."/>
            <person name="Daum C."/>
            <person name="Ramamoorthy G.K."/>
            <person name="Gryganskyi A."/>
            <person name="Culley D."/>
            <person name="Magnuson J.K."/>
            <person name="James T.Y."/>
            <person name="O'Malley M.A."/>
            <person name="Stajich J.E."/>
            <person name="Spatafora J.W."/>
            <person name="Visel A."/>
            <person name="Grigoriev I.V."/>
        </authorList>
    </citation>
    <scope>NUCLEOTIDE SEQUENCE [LARGE SCALE GENOMIC DNA]</scope>
    <source>
        <strain evidence="8 9">S4</strain>
    </source>
</reference>
<evidence type="ECO:0000256" key="1">
    <source>
        <dbReference type="ARBA" id="ARBA00004186"/>
    </source>
</evidence>
<evidence type="ECO:0000256" key="5">
    <source>
        <dbReference type="ARBA" id="ARBA00022776"/>
    </source>
</evidence>
<feature type="region of interest" description="Disordered" evidence="6">
    <location>
        <begin position="813"/>
        <end position="879"/>
    </location>
</feature>
<evidence type="ECO:0000259" key="7">
    <source>
        <dbReference type="Pfam" id="PF12348"/>
    </source>
</evidence>
<feature type="region of interest" description="Disordered" evidence="6">
    <location>
        <begin position="224"/>
        <end position="243"/>
    </location>
</feature>
<organism evidence="8 9">
    <name type="scientific">Anaeromyces robustus</name>
    <dbReference type="NCBI Taxonomy" id="1754192"/>
    <lineage>
        <taxon>Eukaryota</taxon>
        <taxon>Fungi</taxon>
        <taxon>Fungi incertae sedis</taxon>
        <taxon>Chytridiomycota</taxon>
        <taxon>Chytridiomycota incertae sedis</taxon>
        <taxon>Neocallimastigomycetes</taxon>
        <taxon>Neocallimastigales</taxon>
        <taxon>Neocallimastigaceae</taxon>
        <taxon>Anaeromyces</taxon>
    </lineage>
</organism>
<feature type="compositionally biased region" description="Low complexity" evidence="6">
    <location>
        <begin position="831"/>
        <end position="842"/>
    </location>
</feature>
<dbReference type="InterPro" id="IPR011989">
    <property type="entry name" value="ARM-like"/>
</dbReference>
<keyword evidence="9" id="KW-1185">Reference proteome</keyword>
<dbReference type="GO" id="GO:0005881">
    <property type="term" value="C:cytoplasmic microtubule"/>
    <property type="evidence" value="ECO:0007669"/>
    <property type="project" value="TreeGrafter"/>
</dbReference>
<dbReference type="GO" id="GO:0005815">
    <property type="term" value="C:microtubule organizing center"/>
    <property type="evidence" value="ECO:0007669"/>
    <property type="project" value="TreeGrafter"/>
</dbReference>
<name>A0A1Y1XMC4_9FUNG</name>
<dbReference type="SUPFAM" id="SSF48371">
    <property type="entry name" value="ARM repeat"/>
    <property type="match status" value="1"/>
</dbReference>
<comment type="caution">
    <text evidence="8">The sequence shown here is derived from an EMBL/GenBank/DDBJ whole genome shotgun (WGS) entry which is preliminary data.</text>
</comment>
<feature type="region of interest" description="Disordered" evidence="6">
    <location>
        <begin position="360"/>
        <end position="395"/>
    </location>
</feature>
<dbReference type="Gene3D" id="1.25.10.10">
    <property type="entry name" value="Leucine-rich Repeat Variant"/>
    <property type="match status" value="1"/>
</dbReference>
<keyword evidence="5" id="KW-0498">Mitosis</keyword>
<evidence type="ECO:0000256" key="4">
    <source>
        <dbReference type="ARBA" id="ARBA00022701"/>
    </source>
</evidence>
<dbReference type="Pfam" id="PF12348">
    <property type="entry name" value="CLASP_N"/>
    <property type="match status" value="1"/>
</dbReference>
<keyword evidence="3" id="KW-0132">Cell division</keyword>
<dbReference type="InterPro" id="IPR016024">
    <property type="entry name" value="ARM-type_fold"/>
</dbReference>
<comment type="similarity">
    <text evidence="2">Belongs to the CLASP family.</text>
</comment>
<dbReference type="GO" id="GO:0005876">
    <property type="term" value="C:spindle microtubule"/>
    <property type="evidence" value="ECO:0007669"/>
    <property type="project" value="TreeGrafter"/>
</dbReference>
<evidence type="ECO:0000256" key="2">
    <source>
        <dbReference type="ARBA" id="ARBA00009549"/>
    </source>
</evidence>
<feature type="compositionally biased region" description="Low complexity" evidence="6">
    <location>
        <begin position="859"/>
        <end position="879"/>
    </location>
</feature>
<gene>
    <name evidence="8" type="ORF">BCR32DRAFT_23506</name>
</gene>
<dbReference type="PANTHER" id="PTHR21567:SF9">
    <property type="entry name" value="CLIP-ASSOCIATING PROTEIN"/>
    <property type="match status" value="1"/>
</dbReference>
<dbReference type="STRING" id="1754192.A0A1Y1XMC4"/>
<dbReference type="GO" id="GO:1990023">
    <property type="term" value="C:mitotic spindle midzone"/>
    <property type="evidence" value="ECO:0007669"/>
    <property type="project" value="TreeGrafter"/>
</dbReference>
<evidence type="ECO:0000256" key="6">
    <source>
        <dbReference type="SAM" id="MobiDB-lite"/>
    </source>
</evidence>
<dbReference type="GO" id="GO:0090307">
    <property type="term" value="P:mitotic spindle assembly"/>
    <property type="evidence" value="ECO:0007669"/>
    <property type="project" value="TreeGrafter"/>
</dbReference>
<dbReference type="Proteomes" id="UP000193944">
    <property type="component" value="Unassembled WGS sequence"/>
</dbReference>
<comment type="subcellular location">
    <subcellularLocation>
        <location evidence="1">Cytoplasm</location>
        <location evidence="1">Cytoskeleton</location>
        <location evidence="1">Spindle</location>
    </subcellularLocation>
</comment>
<feature type="compositionally biased region" description="Polar residues" evidence="6">
    <location>
        <begin position="813"/>
        <end position="824"/>
    </location>
</feature>
<keyword evidence="4" id="KW-0493">Microtubule</keyword>
<evidence type="ECO:0000313" key="9">
    <source>
        <dbReference type="Proteomes" id="UP000193944"/>
    </source>
</evidence>
<evidence type="ECO:0000313" key="8">
    <source>
        <dbReference type="EMBL" id="ORX86882.1"/>
    </source>
</evidence>
<dbReference type="EMBL" id="MCFG01000015">
    <property type="protein sequence ID" value="ORX86882.1"/>
    <property type="molecule type" value="Genomic_DNA"/>
</dbReference>
<protein>
    <recommendedName>
        <fullName evidence="7">CLASP N-terminal domain-containing protein</fullName>
    </recommendedName>
</protein>
<proteinExistence type="inferred from homology"/>
<dbReference type="OrthoDB" id="46159at2759"/>
<keyword evidence="5" id="KW-0131">Cell cycle</keyword>
<accession>A0A1Y1XMC4</accession>
<sequence>MVTLPNYNDILKSFSGPILNSINSERGALSKTALEVVGEIACLMKFNFESFIDIFLPTIINITGKANNIFTQSGLSCIKKIIINTNSTKIIPQLYSHKNDKKKKIRLVVAECIETCLFSISNKKLYDYIYMIEQLIKDGIYDREQIIRDTYKRVYMSFKNTFNENILKRFEMKLSKEDIKRLGIDIYNTSTTSSTNNYTNNNNNENINTNNSNINTNSNNIISINNNNSNNNKNNNNNNNNNININNNNSNILNKNKNILLMKTPKVEKNKIIINPSIIAASEKKNSLNLFNVVPSTPAILRQDNPYFQQTYSTIKKSLFFNRIPDIMDNDINIVHNKNQSNNLLNFFLNNTDDLNFKNNIDNNTKNDNENENNNDTDNTDNDSNSMEIEDNTFINSNNNNIKNTDLINEDSYIMRNDEITILNDNNDNLEEIFKSLLKQISSLDTIDKDKAFNSLSETVENCDFNDIIQNQGYIMECIKFGFVEDNSQIVLQSLTCLEKIVNCKLELQKKKDNFCSSDNINLNNNIMNSEIKLDDSIMSRLALILSDFKNNNTIINKTLGLMENIFKDNPLEFYLSILLDKALEYDLKIKKILIELVEKLIIYTFNKIEINQELNIDTNNKFIGASNEKENKVKEKINPYLMVLIKKIKEVDTKQRVNLVISFINIVQAYPLKINLVRFLQIYINFSNEIHIRRRLQHFAVILCRDNTINSLYNSKNNDSDKPIENEIIKIPNSIILFEAINSLIPSQKRQIKIILNKDIPNFDEIERNQKQLKVKLNALKQRKSSQTLPQQIEKTNDYQKLYNEPEKLKSESFSVKTTQNTHVNKRSKTSLTTSKISSSSRLDDTNLIRKKSSNLQNENNNNNNNNDNNNNDYNDNK</sequence>
<feature type="compositionally biased region" description="Acidic residues" evidence="6">
    <location>
        <begin position="370"/>
        <end position="381"/>
    </location>
</feature>
<reference evidence="8 9" key="1">
    <citation type="submission" date="2016-08" db="EMBL/GenBank/DDBJ databases">
        <title>A Parts List for Fungal Cellulosomes Revealed by Comparative Genomics.</title>
        <authorList>
            <consortium name="DOE Joint Genome Institute"/>
            <person name="Haitjema C.H."/>
            <person name="Gilmore S.P."/>
            <person name="Henske J.K."/>
            <person name="Solomon K.V."/>
            <person name="De Groot R."/>
            <person name="Kuo A."/>
            <person name="Mondo S.J."/>
            <person name="Salamov A.A."/>
            <person name="Labutti K."/>
            <person name="Zhao Z."/>
            <person name="Chiniquy J."/>
            <person name="Barry K."/>
            <person name="Brewer H.M."/>
            <person name="Purvine S.O."/>
            <person name="Wright A.T."/>
            <person name="Boxma B."/>
            <person name="Van Alen T."/>
            <person name="Hackstein J.H."/>
            <person name="Baker S.E."/>
            <person name="Grigoriev I.V."/>
            <person name="O'Malley M.A."/>
        </authorList>
    </citation>
    <scope>NUCLEOTIDE SEQUENCE [LARGE SCALE GENOMIC DNA]</scope>
    <source>
        <strain evidence="8 9">S4</strain>
    </source>
</reference>
<feature type="domain" description="CLASP N-terminal" evidence="7">
    <location>
        <begin position="6"/>
        <end position="165"/>
    </location>
</feature>
<dbReference type="AlphaFoldDB" id="A0A1Y1XMC4"/>
<dbReference type="GO" id="GO:0008017">
    <property type="term" value="F:microtubule binding"/>
    <property type="evidence" value="ECO:0007669"/>
    <property type="project" value="TreeGrafter"/>
</dbReference>
<dbReference type="InterPro" id="IPR024395">
    <property type="entry name" value="CLASP_N_dom"/>
</dbReference>
<evidence type="ECO:0000256" key="3">
    <source>
        <dbReference type="ARBA" id="ARBA00022618"/>
    </source>
</evidence>